<name>A0A1F8GNT8_9BACT</name>
<dbReference type="AlphaFoldDB" id="A0A1F8GNT8"/>
<evidence type="ECO:0000256" key="2">
    <source>
        <dbReference type="ARBA" id="ARBA00008445"/>
    </source>
</evidence>
<evidence type="ECO:0000313" key="11">
    <source>
        <dbReference type="Proteomes" id="UP000178444"/>
    </source>
</evidence>
<proteinExistence type="inferred from homology"/>
<comment type="caution">
    <text evidence="10">The sequence shown here is derived from an EMBL/GenBank/DDBJ whole genome shotgun (WGS) entry which is preliminary data.</text>
</comment>
<keyword evidence="9" id="KW-1003">Cell membrane</keyword>
<feature type="transmembrane region" description="Helical" evidence="9">
    <location>
        <begin position="50"/>
        <end position="70"/>
    </location>
</feature>
<keyword evidence="6 9" id="KW-1133">Transmembrane helix</keyword>
<evidence type="ECO:0000256" key="1">
    <source>
        <dbReference type="ARBA" id="ARBA00004141"/>
    </source>
</evidence>
<keyword evidence="8 9" id="KW-0472">Membrane</keyword>
<evidence type="ECO:0000256" key="3">
    <source>
        <dbReference type="ARBA" id="ARBA00022448"/>
    </source>
</evidence>
<evidence type="ECO:0000256" key="5">
    <source>
        <dbReference type="ARBA" id="ARBA00022927"/>
    </source>
</evidence>
<dbReference type="NCBIfam" id="TIGR00810">
    <property type="entry name" value="secG"/>
    <property type="match status" value="1"/>
</dbReference>
<reference evidence="10 11" key="1">
    <citation type="journal article" date="2016" name="Nat. Commun.">
        <title>Thousands of microbial genomes shed light on interconnected biogeochemical processes in an aquifer system.</title>
        <authorList>
            <person name="Anantharaman K."/>
            <person name="Brown C.T."/>
            <person name="Hug L.A."/>
            <person name="Sharon I."/>
            <person name="Castelle C.J."/>
            <person name="Probst A.J."/>
            <person name="Thomas B.C."/>
            <person name="Singh A."/>
            <person name="Wilkins M.J."/>
            <person name="Karaoz U."/>
            <person name="Brodie E.L."/>
            <person name="Williams K.H."/>
            <person name="Hubbard S.S."/>
            <person name="Banfield J.F."/>
        </authorList>
    </citation>
    <scope>NUCLEOTIDE SEQUENCE [LARGE SCALE GENOMIC DNA]</scope>
</reference>
<feature type="transmembrane region" description="Helical" evidence="9">
    <location>
        <begin position="6"/>
        <end position="23"/>
    </location>
</feature>
<evidence type="ECO:0000256" key="9">
    <source>
        <dbReference type="RuleBase" id="RU365087"/>
    </source>
</evidence>
<keyword evidence="5 9" id="KW-0653">Protein transport</keyword>
<protein>
    <recommendedName>
        <fullName evidence="9">Protein-export membrane protein SecG</fullName>
    </recommendedName>
</protein>
<evidence type="ECO:0000313" key="10">
    <source>
        <dbReference type="EMBL" id="OGN27087.1"/>
    </source>
</evidence>
<dbReference type="GO" id="GO:0015450">
    <property type="term" value="F:protein-transporting ATPase activity"/>
    <property type="evidence" value="ECO:0007669"/>
    <property type="project" value="UniProtKB-UniRule"/>
</dbReference>
<keyword evidence="7 9" id="KW-0811">Translocation</keyword>
<dbReference type="Pfam" id="PF03840">
    <property type="entry name" value="SecG"/>
    <property type="match status" value="1"/>
</dbReference>
<evidence type="ECO:0000256" key="6">
    <source>
        <dbReference type="ARBA" id="ARBA00022989"/>
    </source>
</evidence>
<dbReference type="Proteomes" id="UP000178444">
    <property type="component" value="Unassembled WGS sequence"/>
</dbReference>
<dbReference type="InterPro" id="IPR004692">
    <property type="entry name" value="SecG"/>
</dbReference>
<comment type="similarity">
    <text evidence="2 9">Belongs to the SecG family.</text>
</comment>
<comment type="subcellular location">
    <subcellularLocation>
        <location evidence="9">Cell membrane</location>
        <topology evidence="9">Multi-pass membrane protein</topology>
    </subcellularLocation>
    <subcellularLocation>
        <location evidence="1">Membrane</location>
        <topology evidence="1">Multi-pass membrane protein</topology>
    </subcellularLocation>
</comment>
<organism evidence="10 11">
    <name type="scientific">Candidatus Yanofskybacteria bacterium RIFCSPLOWO2_01_FULL_49_17</name>
    <dbReference type="NCBI Taxonomy" id="1802700"/>
    <lineage>
        <taxon>Bacteria</taxon>
        <taxon>Candidatus Yanofskyibacteriota</taxon>
    </lineage>
</organism>
<sequence length="73" mass="7747">MLKTVIPYVQIVLSVLLMASILLQQKGSGLSATFGGGGMEYSTKRGAEKVIFYATIVIAVLFIVSAIISVRLA</sequence>
<comment type="function">
    <text evidence="9">Involved in protein export. Participates in an early event of protein translocation.</text>
</comment>
<dbReference type="GO" id="GO:0009306">
    <property type="term" value="P:protein secretion"/>
    <property type="evidence" value="ECO:0007669"/>
    <property type="project" value="UniProtKB-UniRule"/>
</dbReference>
<keyword evidence="4 9" id="KW-0812">Transmembrane</keyword>
<accession>A0A1F8GNT8</accession>
<evidence type="ECO:0000256" key="8">
    <source>
        <dbReference type="ARBA" id="ARBA00023136"/>
    </source>
</evidence>
<keyword evidence="3 9" id="KW-0813">Transport</keyword>
<evidence type="ECO:0000256" key="7">
    <source>
        <dbReference type="ARBA" id="ARBA00023010"/>
    </source>
</evidence>
<gene>
    <name evidence="10" type="ORF">A2941_00090</name>
</gene>
<dbReference type="GO" id="GO:0005886">
    <property type="term" value="C:plasma membrane"/>
    <property type="evidence" value="ECO:0007669"/>
    <property type="project" value="UniProtKB-SubCell"/>
</dbReference>
<dbReference type="EMBL" id="MGKO01000016">
    <property type="protein sequence ID" value="OGN27087.1"/>
    <property type="molecule type" value="Genomic_DNA"/>
</dbReference>
<evidence type="ECO:0000256" key="4">
    <source>
        <dbReference type="ARBA" id="ARBA00022692"/>
    </source>
</evidence>